<organism evidence="4 5">
    <name type="scientific">Eisenbergiella tayi</name>
    <dbReference type="NCBI Taxonomy" id="1432052"/>
    <lineage>
        <taxon>Bacteria</taxon>
        <taxon>Bacillati</taxon>
        <taxon>Bacillota</taxon>
        <taxon>Clostridia</taxon>
        <taxon>Lachnospirales</taxon>
        <taxon>Lachnospiraceae</taxon>
        <taxon>Eisenbergiella</taxon>
    </lineage>
</organism>
<dbReference type="SUPFAM" id="SSF159133">
    <property type="entry name" value="EutN/CcmL-like"/>
    <property type="match status" value="1"/>
</dbReference>
<dbReference type="EMBL" id="MEHA01000007">
    <property type="protein sequence ID" value="ODR52205.1"/>
    <property type="molecule type" value="Genomic_DNA"/>
</dbReference>
<dbReference type="PANTHER" id="PTHR36539">
    <property type="entry name" value="ETHANOLAMINE UTILIZATION PROTEIN EUTN"/>
    <property type="match status" value="1"/>
</dbReference>
<sequence length="102" mass="11281">MKTGKVIGNIWATRKEERFSGMKLLIVQPFNTMDDTEIEYPVVASDIIGAGIGERVLYVNGSSARTAAGGQDIPVDAAVVAIIDDQEIINFSEEKYRMTKEW</sequence>
<dbReference type="InterPro" id="IPR036677">
    <property type="entry name" value="EutN_CcmL_sf"/>
</dbReference>
<dbReference type="PROSITE" id="PS51932">
    <property type="entry name" value="BMV"/>
    <property type="match status" value="1"/>
</dbReference>
<dbReference type="OrthoDB" id="196195at2"/>
<proteinExistence type="predicted"/>
<evidence type="ECO:0000256" key="2">
    <source>
        <dbReference type="ARBA" id="ARBA00023669"/>
    </source>
</evidence>
<dbReference type="AlphaFoldDB" id="A0A1E3UIS7"/>
<gene>
    <name evidence="4" type="ORF">BEI59_11930</name>
</gene>
<dbReference type="Gene3D" id="2.40.50.220">
    <property type="entry name" value="EutN/Ccml"/>
    <property type="match status" value="1"/>
</dbReference>
<evidence type="ECO:0000313" key="5">
    <source>
        <dbReference type="Proteomes" id="UP000094271"/>
    </source>
</evidence>
<dbReference type="PANTHER" id="PTHR36539:SF2">
    <property type="entry name" value="ETHANOLAMINE UTILIZATION PROTEIN"/>
    <property type="match status" value="1"/>
</dbReference>
<accession>A0A1E3UIS7</accession>
<evidence type="ECO:0000256" key="3">
    <source>
        <dbReference type="ARBA" id="ARBA00024446"/>
    </source>
</evidence>
<dbReference type="CDD" id="cd01614">
    <property type="entry name" value="EutN_CcmL"/>
    <property type="match status" value="1"/>
</dbReference>
<dbReference type="InterPro" id="IPR004992">
    <property type="entry name" value="EutN_CcmL"/>
</dbReference>
<dbReference type="Proteomes" id="UP000094271">
    <property type="component" value="Unassembled WGS sequence"/>
</dbReference>
<dbReference type="GO" id="GO:0031470">
    <property type="term" value="C:carboxysome"/>
    <property type="evidence" value="ECO:0007669"/>
    <property type="project" value="UniProtKB-SubCell"/>
</dbReference>
<keyword evidence="3" id="KW-1283">Bacterial microcompartment</keyword>
<keyword evidence="2" id="KW-1282">Carboxysome</keyword>
<comment type="caution">
    <text evidence="4">The sequence shown here is derived from an EMBL/GenBank/DDBJ whole genome shotgun (WGS) entry which is preliminary data.</text>
</comment>
<reference evidence="4 5" key="1">
    <citation type="submission" date="2016-08" db="EMBL/GenBank/DDBJ databases">
        <authorList>
            <person name="Seilhamer J.J."/>
        </authorList>
    </citation>
    <scope>NUCLEOTIDE SEQUENCE [LARGE SCALE GENOMIC DNA]</scope>
    <source>
        <strain evidence="4 5">NML150140-1</strain>
    </source>
</reference>
<protein>
    <submittedName>
        <fullName evidence="4">Ethanolamine utilization protein EutN</fullName>
    </submittedName>
</protein>
<dbReference type="Pfam" id="PF03319">
    <property type="entry name" value="EutN_CcmL"/>
    <property type="match status" value="1"/>
</dbReference>
<name>A0A1E3UIS7_9FIRM</name>
<comment type="subcellular location">
    <subcellularLocation>
        <location evidence="1">Carboxysome</location>
    </subcellularLocation>
</comment>
<evidence type="ECO:0000313" key="4">
    <source>
        <dbReference type="EMBL" id="ODR52205.1"/>
    </source>
</evidence>
<dbReference type="RefSeq" id="WP_069431638.1">
    <property type="nucleotide sequence ID" value="NZ_MEHA01000007.1"/>
</dbReference>
<evidence type="ECO:0000256" key="1">
    <source>
        <dbReference type="ARBA" id="ARBA00023587"/>
    </source>
</evidence>